<name>A0A1S7LGR6_MAGMO</name>
<dbReference type="Gene3D" id="2.40.300.10">
    <property type="entry name" value="Head decoration protein D"/>
    <property type="match status" value="1"/>
</dbReference>
<proteinExistence type="predicted"/>
<accession>A0A1S7LGR6</accession>
<evidence type="ECO:0000313" key="1">
    <source>
        <dbReference type="EMBL" id="CRH06140.1"/>
    </source>
</evidence>
<dbReference type="AlphaFoldDB" id="A0A1S7LGR6"/>
<sequence length="221" mass="22923">MPVFQEPQNLGDVLKFEAPNLYSRETVTVLGGVGTERILPVGTVIARRTKSELAAAAAAGNTGDGMISAVTLGSNAVPGVYSLTCITASADSGIFQVMDPNGHRLPDVTVGVAYDTSHLKFTLDDGAADFVVGDHFTVLVTGDGNMVAFDPTAVDGSADPIGIIAQHVSAPVGQNVPEVAILRHAILADHAVVWPESINETQKLEATAALEARGILIRQGV</sequence>
<organism evidence="1">
    <name type="scientific">Magnetococcus massalia (strain MO-1)</name>
    <dbReference type="NCBI Taxonomy" id="451514"/>
    <lineage>
        <taxon>Bacteria</taxon>
        <taxon>Pseudomonadati</taxon>
        <taxon>Pseudomonadota</taxon>
        <taxon>Magnetococcia</taxon>
        <taxon>Magnetococcales</taxon>
        <taxon>Magnetococcaceae</taxon>
        <taxon>Magnetococcus</taxon>
    </lineage>
</organism>
<dbReference type="InterPro" id="IPR004195">
    <property type="entry name" value="Head_decoration_D"/>
</dbReference>
<gene>
    <name evidence="1" type="ORF">MAGMO_1967</name>
</gene>
<dbReference type="EMBL" id="LO017727">
    <property type="protein sequence ID" value="CRH06140.1"/>
    <property type="molecule type" value="Genomic_DNA"/>
</dbReference>
<protein>
    <submittedName>
        <fullName evidence="1">Putative phage protein GP19</fullName>
    </submittedName>
</protein>
<reference evidence="1" key="1">
    <citation type="submission" date="2015-04" db="EMBL/GenBank/DDBJ databases">
        <authorList>
            <person name="Syromyatnikov M.Y."/>
            <person name="Popov V.N."/>
        </authorList>
    </citation>
    <scope>NUCLEOTIDE SEQUENCE</scope>
    <source>
        <strain evidence="1">MO-1</strain>
    </source>
</reference>
<dbReference type="Pfam" id="PF02924">
    <property type="entry name" value="HDPD"/>
    <property type="match status" value="1"/>
</dbReference>